<keyword evidence="3" id="KW-1185">Reference proteome</keyword>
<dbReference type="OrthoDB" id="2385582at2759"/>
<gene>
    <name evidence="2" type="ORF">ALEPTO_LOCUS11158</name>
</gene>
<sequence length="260" mass="30401">SNTSDLRELIFRSDLHDQLFDRSKNFDYDWIRNTTYNLMLEYEANHLAKDHLETWIMLHVWSFIDKIFLDIDGMEIVRFKMKKKAMGRRGDLIIRKWHTEYGCGEAGKIFEGINGTKIIKEGGLKMPKMLRDMFNDLCETMKMRKDKIRKLETVGFIISDLPAGHVCRLLRTRLFEIPTQVSEFGAKVLPTMSLIWKAKAIVKNVIKLMEEEDLTEEQLKMLQNCDEVDESGLTTPPPRLQLLSSSVTPENKRKSRNDEK</sequence>
<dbReference type="Proteomes" id="UP000789508">
    <property type="component" value="Unassembled WGS sequence"/>
</dbReference>
<comment type="caution">
    <text evidence="2">The sequence shown here is derived from an EMBL/GenBank/DDBJ whole genome shotgun (WGS) entry which is preliminary data.</text>
</comment>
<feature type="region of interest" description="Disordered" evidence="1">
    <location>
        <begin position="228"/>
        <end position="260"/>
    </location>
</feature>
<organism evidence="2 3">
    <name type="scientific">Ambispora leptoticha</name>
    <dbReference type="NCBI Taxonomy" id="144679"/>
    <lineage>
        <taxon>Eukaryota</taxon>
        <taxon>Fungi</taxon>
        <taxon>Fungi incertae sedis</taxon>
        <taxon>Mucoromycota</taxon>
        <taxon>Glomeromycotina</taxon>
        <taxon>Glomeromycetes</taxon>
        <taxon>Archaeosporales</taxon>
        <taxon>Ambisporaceae</taxon>
        <taxon>Ambispora</taxon>
    </lineage>
</organism>
<evidence type="ECO:0000313" key="2">
    <source>
        <dbReference type="EMBL" id="CAG8689600.1"/>
    </source>
</evidence>
<dbReference type="EMBL" id="CAJVPS010016346">
    <property type="protein sequence ID" value="CAG8689600.1"/>
    <property type="molecule type" value="Genomic_DNA"/>
</dbReference>
<dbReference type="AlphaFoldDB" id="A0A9N9ETT3"/>
<protein>
    <submittedName>
        <fullName evidence="2">4515_t:CDS:1</fullName>
    </submittedName>
</protein>
<accession>A0A9N9ETT3</accession>
<feature type="non-terminal residue" evidence="2">
    <location>
        <position position="260"/>
    </location>
</feature>
<name>A0A9N9ETT3_9GLOM</name>
<reference evidence="2" key="1">
    <citation type="submission" date="2021-06" db="EMBL/GenBank/DDBJ databases">
        <authorList>
            <person name="Kallberg Y."/>
            <person name="Tangrot J."/>
            <person name="Rosling A."/>
        </authorList>
    </citation>
    <scope>NUCLEOTIDE SEQUENCE</scope>
    <source>
        <strain evidence="2">FL130A</strain>
    </source>
</reference>
<evidence type="ECO:0000313" key="3">
    <source>
        <dbReference type="Proteomes" id="UP000789508"/>
    </source>
</evidence>
<proteinExistence type="predicted"/>
<evidence type="ECO:0000256" key="1">
    <source>
        <dbReference type="SAM" id="MobiDB-lite"/>
    </source>
</evidence>
<feature type="compositionally biased region" description="Basic and acidic residues" evidence="1">
    <location>
        <begin position="250"/>
        <end position="260"/>
    </location>
</feature>